<evidence type="ECO:0000259" key="2">
    <source>
        <dbReference type="Pfam" id="PF00931"/>
    </source>
</evidence>
<dbReference type="Gene3D" id="3.40.50.300">
    <property type="entry name" value="P-loop containing nucleotide triphosphate hydrolases"/>
    <property type="match status" value="1"/>
</dbReference>
<protein>
    <submittedName>
        <fullName evidence="4">Tetratricopeptide (TPR) repeat protein</fullName>
    </submittedName>
</protein>
<dbReference type="GO" id="GO:0043531">
    <property type="term" value="F:ADP binding"/>
    <property type="evidence" value="ECO:0007669"/>
    <property type="project" value="InterPro"/>
</dbReference>
<feature type="region of interest" description="Disordered" evidence="1">
    <location>
        <begin position="88"/>
        <end position="113"/>
    </location>
</feature>
<dbReference type="SUPFAM" id="SSF52540">
    <property type="entry name" value="P-loop containing nucleoside triphosphate hydrolases"/>
    <property type="match status" value="1"/>
</dbReference>
<dbReference type="Pfam" id="PF13424">
    <property type="entry name" value="TPR_12"/>
    <property type="match status" value="2"/>
</dbReference>
<organism evidence="4 5">
    <name type="scientific">Catenuloplanes niger</name>
    <dbReference type="NCBI Taxonomy" id="587534"/>
    <lineage>
        <taxon>Bacteria</taxon>
        <taxon>Bacillati</taxon>
        <taxon>Actinomycetota</taxon>
        <taxon>Actinomycetes</taxon>
        <taxon>Micromonosporales</taxon>
        <taxon>Micromonosporaceae</taxon>
        <taxon>Catenuloplanes</taxon>
    </lineage>
</organism>
<dbReference type="InterPro" id="IPR011990">
    <property type="entry name" value="TPR-like_helical_dom_sf"/>
</dbReference>
<evidence type="ECO:0000256" key="1">
    <source>
        <dbReference type="SAM" id="MobiDB-lite"/>
    </source>
</evidence>
<gene>
    <name evidence="4" type="ORF">J2S44_004961</name>
</gene>
<evidence type="ECO:0000313" key="5">
    <source>
        <dbReference type="Proteomes" id="UP001183629"/>
    </source>
</evidence>
<comment type="caution">
    <text evidence="4">The sequence shown here is derived from an EMBL/GenBank/DDBJ whole genome shotgun (WGS) entry which is preliminary data.</text>
</comment>
<feature type="domain" description="DUF7779" evidence="3">
    <location>
        <begin position="356"/>
        <end position="443"/>
    </location>
</feature>
<name>A0AAE3ZTM6_9ACTN</name>
<sequence>MAELQLLYRAAGRPAYRKVSDAIRDRHDMPDTVSHETVSAIIRGAVLPRWIKVECVVRQLAAMAVTRPDPEAEVRRFHLLWSSEDDRQRERDLTRSARQPTGSPAAHGLRRPIGEGLPPQGLFIGRHELLDRVGAELAVQLHMPIVLHGPAGMGKTHLAIEYAHRHRGDYDYIWWVPAEQFDATPAEMTRIADHLGVPRSRSVQQTVRTLLNRLESGTAGRWLIIFDNAGPAGEMAPFIPSSGGDVIVTTRDTAAWRGRGRLIDVDVFQRPESIELLRTRGHRISQSDAERLAEVLGDMPLALEQVAAMQSYTRTPAGEYLAHLESRAAAVLSQETAGYPETVASAFGLAYDRLRQESLGAARLLDMLSFLAAEPIPLALLRRAGGTRLPDPLGRIVDDQTELEAAVGRLGRFGLARVGDDAQRLQIHRLVQLIVRDALSESELRLARASAHRLISVANPGRPDDQVTWDLHSQLRRHVRVCGLVNSAEHAARAAVLDQIRYLTRSGDPHEAVNLAQEVLAIWSRSGAPVEQTYKARRGLVEALTEVGRYDEATVAADLLWQEIRDNPDFGPDHELAIDIAIRRGRLYRIFGRYRDALALEQDLRSRVRQSPGNEARFLHGRNNLAASYRQLGQFAEALELDRVVEQERRRSFGSTHNWTLLSGSNIARDLYGLGRYAEALETMERVLPQTRRELGARHDYVLLGNRTLAMAARKCGDLDRALAVSNENQKDCLSTYPDDHEAALASVMTYANTLCASGQFTKAWDLFTMIIYRYRRSFGVRNPLSLTACINLGIVLRAQGESNKAFQIDRQTLAVLRQTVGPRHPYTLAASLGLANDLAMLPGERESAAALLADTWHVMRQVRGAEHPETLACAVNYGLLDARDDRRIPALGESLSRLEEVLGAGHPLVSSLRQGQCGECDVEPPPT</sequence>
<feature type="domain" description="NB-ARC" evidence="2">
    <location>
        <begin position="144"/>
        <end position="278"/>
    </location>
</feature>
<dbReference type="NCBIfam" id="NF040586">
    <property type="entry name" value="FxSxx_TPR"/>
    <property type="match status" value="1"/>
</dbReference>
<dbReference type="InterPro" id="IPR027417">
    <property type="entry name" value="P-loop_NTPase"/>
</dbReference>
<dbReference type="Proteomes" id="UP001183629">
    <property type="component" value="Unassembled WGS sequence"/>
</dbReference>
<dbReference type="RefSeq" id="WP_310418507.1">
    <property type="nucleotide sequence ID" value="NZ_JAVDYC010000001.1"/>
</dbReference>
<dbReference type="PANTHER" id="PTHR46082">
    <property type="entry name" value="ATP/GTP-BINDING PROTEIN-RELATED"/>
    <property type="match status" value="1"/>
</dbReference>
<dbReference type="Pfam" id="PF00931">
    <property type="entry name" value="NB-ARC"/>
    <property type="match status" value="1"/>
</dbReference>
<proteinExistence type="predicted"/>
<evidence type="ECO:0000313" key="4">
    <source>
        <dbReference type="EMBL" id="MDR7324711.1"/>
    </source>
</evidence>
<dbReference type="InterPro" id="IPR002182">
    <property type="entry name" value="NB-ARC"/>
</dbReference>
<reference evidence="4 5" key="1">
    <citation type="submission" date="2023-07" db="EMBL/GenBank/DDBJ databases">
        <title>Sequencing the genomes of 1000 actinobacteria strains.</title>
        <authorList>
            <person name="Klenk H.-P."/>
        </authorList>
    </citation>
    <scope>NUCLEOTIDE SEQUENCE [LARGE SCALE GENOMIC DNA]</scope>
    <source>
        <strain evidence="4 5">DSM 44711</strain>
    </source>
</reference>
<accession>A0AAE3ZTM6</accession>
<dbReference type="PANTHER" id="PTHR46082:SF6">
    <property type="entry name" value="AAA+ ATPASE DOMAIN-CONTAINING PROTEIN-RELATED"/>
    <property type="match status" value="1"/>
</dbReference>
<dbReference type="SUPFAM" id="SSF48452">
    <property type="entry name" value="TPR-like"/>
    <property type="match status" value="3"/>
</dbReference>
<keyword evidence="5" id="KW-1185">Reference proteome</keyword>
<dbReference type="InterPro" id="IPR053137">
    <property type="entry name" value="NLR-like"/>
</dbReference>
<dbReference type="Pfam" id="PF25000">
    <property type="entry name" value="DUF7779"/>
    <property type="match status" value="1"/>
</dbReference>
<evidence type="ECO:0000259" key="3">
    <source>
        <dbReference type="Pfam" id="PF25000"/>
    </source>
</evidence>
<dbReference type="AlphaFoldDB" id="A0AAE3ZTM6"/>
<dbReference type="Gene3D" id="1.25.40.10">
    <property type="entry name" value="Tetratricopeptide repeat domain"/>
    <property type="match status" value="2"/>
</dbReference>
<dbReference type="InterPro" id="IPR056681">
    <property type="entry name" value="DUF7779"/>
</dbReference>
<dbReference type="EMBL" id="JAVDYC010000001">
    <property type="protein sequence ID" value="MDR7324711.1"/>
    <property type="molecule type" value="Genomic_DNA"/>
</dbReference>